<evidence type="ECO:0000313" key="2">
    <source>
        <dbReference type="Proteomes" id="UP000001239"/>
    </source>
</evidence>
<evidence type="ECO:0000313" key="1">
    <source>
        <dbReference type="EMBL" id="CAG27171.1"/>
    </source>
</evidence>
<reference evidence="1 2" key="4">
    <citation type="journal article" date="2005" name="J. Mol. Biol.">
        <title>Genome comparison of Pseudomonas aeruginosa large phages.</title>
        <authorList>
            <person name="Hertveldt K."/>
            <person name="Lavigne R."/>
            <person name="Pleteneva E."/>
            <person name="Sernova N."/>
            <person name="Kurochkina L."/>
            <person name="Korchevskii R."/>
            <person name="Robben J."/>
            <person name="Mesyanzhinov V."/>
            <person name="Krylov V.N."/>
            <person name="Volckaert G."/>
        </authorList>
    </citation>
    <scope>NUCLEOTIDE SEQUENCE</scope>
</reference>
<name>Q2Z104_9CAUD</name>
<sequence>MIFKYPNGLPFELYVVTGELVDTLVAQSIPLCGLKEISAYHDKITFGEMANFVALQYAAAKVFGVEMPDPTAYFGHGYNAGMVAEAFNGVDSDAIATLLRTANHFRSTVNGQVILIGVEVGDHKATASWEKLQAKTISTAVLETLYARVGYLESHFGPVPKAGLGELTLAEVFKLIHLQNP</sequence>
<proteinExistence type="predicted"/>
<protein>
    <submittedName>
        <fullName evidence="1">Uncharacterized protein</fullName>
    </submittedName>
</protein>
<organism evidence="1 2">
    <name type="scientific">Pseudomonas phage EL</name>
    <dbReference type="NCBI Taxonomy" id="273133"/>
    <lineage>
        <taxon>Viruses</taxon>
        <taxon>Duplodnaviria</taxon>
        <taxon>Heunggongvirae</taxon>
        <taxon>Uroviricota</taxon>
        <taxon>Caudoviricetes</taxon>
        <taxon>Chimalliviridae</taxon>
        <taxon>Elvirus</taxon>
        <taxon>Elvirus EL</taxon>
    </lineage>
</organism>
<dbReference type="RefSeq" id="YP_418110.1">
    <property type="nucleotide sequence ID" value="NC_007623.1"/>
</dbReference>
<accession>Q2Z104</accession>
<reference evidence="1 2" key="2">
    <citation type="journal article" date="2003" name="Res. Microbiol.">
        <title>Myoviridae bacteriophages of Pseudomonas aeruginosa: a long and complex evolutionary pathway.</title>
        <authorList>
            <person name="Krylov V.N."/>
            <person name="Pleteneva E.A."/>
            <person name="Bourkalsteva M.V."/>
            <person name="Shaburova O.V."/>
            <person name="Volckaert G."/>
            <person name="Sykilinda N.N."/>
            <person name="Kurochkina L.P."/>
            <person name="Mesyanzhinov V.V."/>
        </authorList>
    </citation>
    <scope>NUCLEOTIDE SEQUENCE [LARGE SCALE GENOMIC DNA]</scope>
</reference>
<reference evidence="1 2" key="1">
    <citation type="journal article" date="2002" name="Genetika">
        <title>Phenogenetic characterization of a group of giant Phi KZ-like bacteriophages of Pseudomonas aeruginosa].</title>
        <authorList>
            <person name="Burkal'tseva M.V."/>
            <person name="Krylov V.N."/>
            <person name="Pleteneva E.A."/>
            <person name="Shaburova O.V."/>
            <person name="Krylov S.V."/>
            <person name="Volckaert G."/>
            <person name="Sykilinda N.N."/>
            <person name="Kurochkina L.P."/>
            <person name="Mesyanzhinov V.V."/>
        </authorList>
    </citation>
    <scope>NUCLEOTIDE SEQUENCE [LARGE SCALE GENOMIC DNA]</scope>
</reference>
<dbReference type="KEGG" id="vg:5176761"/>
<keyword evidence="2" id="KW-1185">Reference proteome</keyword>
<dbReference type="EMBL" id="AJ697969">
    <property type="protein sequence ID" value="CAG27171.1"/>
    <property type="molecule type" value="Genomic_DNA"/>
</dbReference>
<dbReference type="Proteomes" id="UP000001239">
    <property type="component" value="Segment"/>
</dbReference>
<reference evidence="1 2" key="3">
    <citation type="journal article" date="2004" name="Bioinformatics">
        <title>PHIRE, a deterministic approach to reveal regulatory elements in bacteriophage genomes.</title>
        <authorList>
            <person name="Lavigne R."/>
            <person name="Sun W.D."/>
            <person name="Volckaert G."/>
        </authorList>
    </citation>
    <scope>NUCLEOTIDE SEQUENCE [LARGE SCALE GENOMIC DNA]</scope>
</reference>
<dbReference type="GeneID" id="5176761"/>